<dbReference type="NCBIfam" id="TIGR01725">
    <property type="entry name" value="phge_HK97_gp10"/>
    <property type="match status" value="1"/>
</dbReference>
<gene>
    <name evidence="1" type="ORF">SAMN04487947_1223</name>
</gene>
<dbReference type="AlphaFoldDB" id="A0A1I6GIU2"/>
<dbReference type="OrthoDB" id="350983at2157"/>
<keyword evidence="2" id="KW-1185">Reference proteome</keyword>
<dbReference type="EMBL" id="FOYT01000001">
    <property type="protein sequence ID" value="SFR42096.1"/>
    <property type="molecule type" value="Genomic_DNA"/>
</dbReference>
<evidence type="ECO:0000313" key="2">
    <source>
        <dbReference type="Proteomes" id="UP000198531"/>
    </source>
</evidence>
<accession>A0A1I6GIU2</accession>
<evidence type="ECO:0000313" key="1">
    <source>
        <dbReference type="EMBL" id="SFR42096.1"/>
    </source>
</evidence>
<protein>
    <submittedName>
        <fullName evidence="1">Phage protein, HK97 gp10 family</fullName>
    </submittedName>
</protein>
<sequence>MVRVTADVEWEGDTPADLARDLDRFGELVVEEVNRALEDLALMVEREAKQRAPVDTGTLRASIGHVVEQIGAGFARAVIGTNVEYAPEVEFGTGPHTITGTPLRFTADGETVFATTVQHPGTPAQPFLGPALHAVEDDINDRLREAVRRAERRV</sequence>
<proteinExistence type="predicted"/>
<organism evidence="1 2">
    <name type="scientific">Halogeometricum rufum</name>
    <dbReference type="NCBI Taxonomy" id="553469"/>
    <lineage>
        <taxon>Archaea</taxon>
        <taxon>Methanobacteriati</taxon>
        <taxon>Methanobacteriota</taxon>
        <taxon>Stenosarchaea group</taxon>
        <taxon>Halobacteria</taxon>
        <taxon>Halobacteriales</taxon>
        <taxon>Haloferacaceae</taxon>
        <taxon>Halogeometricum</taxon>
    </lineage>
</organism>
<dbReference type="Pfam" id="PF04883">
    <property type="entry name" value="HK97-gp10_like"/>
    <property type="match status" value="1"/>
</dbReference>
<dbReference type="Proteomes" id="UP000198531">
    <property type="component" value="Unassembled WGS sequence"/>
</dbReference>
<dbReference type="STRING" id="553469.SAMN04487947_1223"/>
<dbReference type="RefSeq" id="WP_089805547.1">
    <property type="nucleotide sequence ID" value="NZ_FOYT01000001.1"/>
</dbReference>
<reference evidence="2" key="1">
    <citation type="submission" date="2016-10" db="EMBL/GenBank/DDBJ databases">
        <authorList>
            <person name="Varghese N."/>
            <person name="Submissions S."/>
        </authorList>
    </citation>
    <scope>NUCLEOTIDE SEQUENCE [LARGE SCALE GENOMIC DNA]</scope>
    <source>
        <strain evidence="2">CGMCC 1.7736</strain>
    </source>
</reference>
<name>A0A1I6GIU2_9EURY</name>
<dbReference type="InterPro" id="IPR010064">
    <property type="entry name" value="HK97-gp10_tail"/>
</dbReference>